<accession>A0A835RC94</accession>
<evidence type="ECO:0000313" key="2">
    <source>
        <dbReference type="EMBL" id="KAG0485295.1"/>
    </source>
</evidence>
<proteinExistence type="predicted"/>
<dbReference type="EMBL" id="JADCNL010000004">
    <property type="protein sequence ID" value="KAG0485295.1"/>
    <property type="molecule type" value="Genomic_DNA"/>
</dbReference>
<keyword evidence="3" id="KW-1185">Reference proteome</keyword>
<reference evidence="2 3" key="1">
    <citation type="journal article" date="2020" name="Nat. Food">
        <title>A phased Vanilla planifolia genome enables genetic improvement of flavour and production.</title>
        <authorList>
            <person name="Hasing T."/>
            <person name="Tang H."/>
            <person name="Brym M."/>
            <person name="Khazi F."/>
            <person name="Huang T."/>
            <person name="Chambers A.H."/>
        </authorList>
    </citation>
    <scope>NUCLEOTIDE SEQUENCE [LARGE SCALE GENOMIC DNA]</scope>
    <source>
        <tissue evidence="2">Leaf</tissue>
    </source>
</reference>
<organism evidence="2 3">
    <name type="scientific">Vanilla planifolia</name>
    <name type="common">Vanilla</name>
    <dbReference type="NCBI Taxonomy" id="51239"/>
    <lineage>
        <taxon>Eukaryota</taxon>
        <taxon>Viridiplantae</taxon>
        <taxon>Streptophyta</taxon>
        <taxon>Embryophyta</taxon>
        <taxon>Tracheophyta</taxon>
        <taxon>Spermatophyta</taxon>
        <taxon>Magnoliopsida</taxon>
        <taxon>Liliopsida</taxon>
        <taxon>Asparagales</taxon>
        <taxon>Orchidaceae</taxon>
        <taxon>Vanilloideae</taxon>
        <taxon>Vanilleae</taxon>
        <taxon>Vanilla</taxon>
    </lineage>
</organism>
<gene>
    <name evidence="2" type="ORF">HPP92_009374</name>
</gene>
<comment type="caution">
    <text evidence="2">The sequence shown here is derived from an EMBL/GenBank/DDBJ whole genome shotgun (WGS) entry which is preliminary data.</text>
</comment>
<protein>
    <submittedName>
        <fullName evidence="2">Uncharacterized protein</fullName>
    </submittedName>
</protein>
<name>A0A835RC94_VANPL</name>
<dbReference type="Proteomes" id="UP000636800">
    <property type="component" value="Unassembled WGS sequence"/>
</dbReference>
<feature type="region of interest" description="Disordered" evidence="1">
    <location>
        <begin position="141"/>
        <end position="177"/>
    </location>
</feature>
<dbReference type="OrthoDB" id="3360032at2759"/>
<evidence type="ECO:0000256" key="1">
    <source>
        <dbReference type="SAM" id="MobiDB-lite"/>
    </source>
</evidence>
<dbReference type="AlphaFoldDB" id="A0A835RC94"/>
<evidence type="ECO:0000313" key="3">
    <source>
        <dbReference type="Proteomes" id="UP000636800"/>
    </source>
</evidence>
<sequence length="205" mass="21549">MATGGTGGPKDTILLTGSCLGSGAVGLDARSGRLDLAVQNGLLIWIGQNCVGLDDESESGVRKREPVAVGAQEKGESSVAALDSKGIGTCGRGCGSTRSAGGVGELEDGVAVDLVVDAALRGKEHINDSKHLVNAVEERIGSSARSAKRLQPTRSKHQEASRQSLANAAPPALRRRCRDPWQISESRRWIRKMSGNTRRLQVATK</sequence>